<proteinExistence type="predicted"/>
<dbReference type="EMBL" id="CP149782">
    <property type="protein sequence ID" value="WYF43259.1"/>
    <property type="molecule type" value="Genomic_DNA"/>
</dbReference>
<evidence type="ECO:0000313" key="1">
    <source>
        <dbReference type="EMBL" id="WYF43259.1"/>
    </source>
</evidence>
<organism evidence="1">
    <name type="scientific">Deinococcus sp. VB142</name>
    <dbReference type="NCBI Taxonomy" id="3112952"/>
    <lineage>
        <taxon>Bacteria</taxon>
        <taxon>Thermotogati</taxon>
        <taxon>Deinococcota</taxon>
        <taxon>Deinococci</taxon>
        <taxon>Deinococcales</taxon>
        <taxon>Deinococcaceae</taxon>
        <taxon>Deinococcus</taxon>
    </lineage>
</organism>
<protein>
    <submittedName>
        <fullName evidence="1">Uncharacterized protein</fullName>
    </submittedName>
</protein>
<reference evidence="1" key="1">
    <citation type="submission" date="2024-03" db="EMBL/GenBank/DDBJ databases">
        <title>Deinococcus weizhi sp. nov., isolated from human skin.</title>
        <authorList>
            <person name="Wei Z."/>
            <person name="Tian F."/>
            <person name="Yang C."/>
            <person name="Xin L.T."/>
            <person name="Wen Z.J."/>
            <person name="Lan K.C."/>
            <person name="Yu L."/>
            <person name="Zhe W."/>
            <person name="Dan F.D."/>
            <person name="Jun W."/>
            <person name="Rui Z."/>
            <person name="Yong X.J."/>
            <person name="Ting Y."/>
            <person name="Wei X."/>
            <person name="Xu Z.G."/>
            <person name="Xin Z."/>
            <person name="Dong F.G."/>
            <person name="Ni X.M."/>
            <person name="Zheng M.G."/>
            <person name="Chun Y."/>
            <person name="Qian W.X."/>
        </authorList>
    </citation>
    <scope>NUCLEOTIDE SEQUENCE</scope>
    <source>
        <strain evidence="1">VB142</strain>
    </source>
</reference>
<gene>
    <name evidence="1" type="ORF">WDJ50_07380</name>
</gene>
<accession>A0AAU6PYV5</accession>
<sequence>MAWWDTPKKNYRFKLLRDEGLAEFIRVSNVRTQPAAVISVYADGCLGLGTQLALETEKKILMVTTAEMHKAKRLSELALALKEAYDQGRKQGKSEEEEMGKNYHLAYYDIKP</sequence>
<dbReference type="AlphaFoldDB" id="A0AAU6PYV5"/>
<dbReference type="RefSeq" id="WP_339093770.1">
    <property type="nucleotide sequence ID" value="NZ_CP149782.1"/>
</dbReference>
<name>A0AAU6PYV5_9DEIO</name>